<accession>A1K1H6</accession>
<dbReference type="STRING" id="62928.azo0063"/>
<proteinExistence type="predicted"/>
<dbReference type="RefSeq" id="WP_011763800.1">
    <property type="nucleotide sequence ID" value="NC_008702.1"/>
</dbReference>
<reference evidence="1 2" key="1">
    <citation type="journal article" date="2006" name="Nat. Biotechnol.">
        <title>Complete genome of the mutualistic, N2-fixing grass endophyte Azoarcus sp. strain BH72.</title>
        <authorList>
            <person name="Krause A."/>
            <person name="Ramakumar A."/>
            <person name="Bartels D."/>
            <person name="Battistoni F."/>
            <person name="Bekel T."/>
            <person name="Boch J."/>
            <person name="Boehm M."/>
            <person name="Friedrich F."/>
            <person name="Hurek T."/>
            <person name="Krause L."/>
            <person name="Linke B."/>
            <person name="McHardy A.C."/>
            <person name="Sarkar A."/>
            <person name="Schneiker S."/>
            <person name="Syed A.A."/>
            <person name="Thauer R."/>
            <person name="Vorhoelter F.-J."/>
            <person name="Weidner S."/>
            <person name="Puehler A."/>
            <person name="Reinhold-Hurek B."/>
            <person name="Kaiser O."/>
            <person name="Goesmann A."/>
        </authorList>
    </citation>
    <scope>NUCLEOTIDE SEQUENCE [LARGE SCALE GENOMIC DNA]</scope>
    <source>
        <strain evidence="1 2">BH72</strain>
    </source>
</reference>
<protein>
    <submittedName>
        <fullName evidence="1">Uncharacterized protein</fullName>
    </submittedName>
</protein>
<dbReference type="eggNOG" id="COG2361">
    <property type="taxonomic scope" value="Bacteria"/>
</dbReference>
<sequence>MSDSSDAFRAAGALPIHPATAAVPAADIGRALWCAGLLGNLHDAGVAISLCTSGWDQAAFFESRAARKKALQCLNVMVDSARDLPDAVTARLGRIDWLAWEALRAVLKARTADERDRLWYAIGTLVPATVIELRRYRRQMPQLFEFSL</sequence>
<dbReference type="KEGG" id="aoa:dqs_0073"/>
<dbReference type="HOGENOM" id="CLU_147174_0_0_4"/>
<gene>
    <name evidence="1" type="ordered locus">azo0063</name>
</gene>
<dbReference type="Proteomes" id="UP000002588">
    <property type="component" value="Chromosome"/>
</dbReference>
<dbReference type="AlphaFoldDB" id="A1K1H6"/>
<dbReference type="OrthoDB" id="9182199at2"/>
<dbReference type="EMBL" id="AM406670">
    <property type="protein sequence ID" value="CAL92681.1"/>
    <property type="molecule type" value="Genomic_DNA"/>
</dbReference>
<keyword evidence="2" id="KW-1185">Reference proteome</keyword>
<name>A1K1H6_AZOSB</name>
<dbReference type="KEGG" id="azo:azo0063"/>
<evidence type="ECO:0000313" key="2">
    <source>
        <dbReference type="Proteomes" id="UP000002588"/>
    </source>
</evidence>
<evidence type="ECO:0000313" key="1">
    <source>
        <dbReference type="EMBL" id="CAL92681.1"/>
    </source>
</evidence>
<organism evidence="1 2">
    <name type="scientific">Azoarcus sp. (strain BH72)</name>
    <dbReference type="NCBI Taxonomy" id="418699"/>
    <lineage>
        <taxon>Bacteria</taxon>
        <taxon>Pseudomonadati</taxon>
        <taxon>Pseudomonadota</taxon>
        <taxon>Betaproteobacteria</taxon>
        <taxon>Rhodocyclales</taxon>
        <taxon>Zoogloeaceae</taxon>
        <taxon>Azoarcus</taxon>
    </lineage>
</organism>